<evidence type="ECO:0000313" key="11">
    <source>
        <dbReference type="Proteomes" id="UP000501830"/>
    </source>
</evidence>
<dbReference type="GO" id="GO:0005737">
    <property type="term" value="C:cytoplasm"/>
    <property type="evidence" value="ECO:0007669"/>
    <property type="project" value="UniProtKB-SubCell"/>
</dbReference>
<evidence type="ECO:0000256" key="1">
    <source>
        <dbReference type="ARBA" id="ARBA00003529"/>
    </source>
</evidence>
<comment type="subcellular location">
    <subcellularLocation>
        <location evidence="2 6">Cytoplasm</location>
    </subcellularLocation>
</comment>
<dbReference type="Pfam" id="PF02631">
    <property type="entry name" value="RecX_HTH2"/>
    <property type="match status" value="1"/>
</dbReference>
<feature type="domain" description="RecX third three-helical" evidence="8">
    <location>
        <begin position="211"/>
        <end position="259"/>
    </location>
</feature>
<comment type="function">
    <text evidence="1 6">Modulates RecA activity.</text>
</comment>
<dbReference type="RefSeq" id="WP_166062234.1">
    <property type="nucleotide sequence ID" value="NZ_CP049889.1"/>
</dbReference>
<evidence type="ECO:0000313" key="10">
    <source>
        <dbReference type="EMBL" id="QIK51184.1"/>
    </source>
</evidence>
<evidence type="ECO:0000256" key="3">
    <source>
        <dbReference type="ARBA" id="ARBA00009695"/>
    </source>
</evidence>
<dbReference type="Proteomes" id="UP000501830">
    <property type="component" value="Chromosome"/>
</dbReference>
<dbReference type="Pfam" id="PF21982">
    <property type="entry name" value="RecX_HTH1"/>
    <property type="match status" value="1"/>
</dbReference>
<dbReference type="PANTHER" id="PTHR33602:SF1">
    <property type="entry name" value="REGULATORY PROTEIN RECX FAMILY PROTEIN"/>
    <property type="match status" value="1"/>
</dbReference>
<evidence type="ECO:0000259" key="7">
    <source>
        <dbReference type="Pfam" id="PF02631"/>
    </source>
</evidence>
<reference evidence="10 11" key="1">
    <citation type="journal article" date="2017" name="Int. J. Syst. Evol. Microbiol.">
        <title>Jeotgalibaca porci sp. nov. and Jeotgalibaca arthritidis sp. nov., isolated from pigs, and emended description of the genus Jeotgalibaca.</title>
        <authorList>
            <person name="Zamora L."/>
            <person name="Perez-Sancho M."/>
            <person name="Dominguez L."/>
            <person name="Fernandez-Garayzabal J.F."/>
            <person name="Vela A.I."/>
        </authorList>
    </citation>
    <scope>NUCLEOTIDE SEQUENCE [LARGE SCALE GENOMIC DNA]</scope>
    <source>
        <strain evidence="10 11">CCUG 69148</strain>
    </source>
</reference>
<comment type="similarity">
    <text evidence="3 6">Belongs to the RecX family.</text>
</comment>
<dbReference type="AlphaFoldDB" id="A0A6G7WFY7"/>
<evidence type="ECO:0000256" key="2">
    <source>
        <dbReference type="ARBA" id="ARBA00004496"/>
    </source>
</evidence>
<dbReference type="InterPro" id="IPR053926">
    <property type="entry name" value="RecX_HTH_1st"/>
</dbReference>
<dbReference type="Gene3D" id="1.10.10.10">
    <property type="entry name" value="Winged helix-like DNA-binding domain superfamily/Winged helix DNA-binding domain"/>
    <property type="match status" value="4"/>
</dbReference>
<feature type="domain" description="RecX third three-helical" evidence="8">
    <location>
        <begin position="156"/>
        <end position="200"/>
    </location>
</feature>
<evidence type="ECO:0000256" key="5">
    <source>
        <dbReference type="ARBA" id="ARBA00022490"/>
    </source>
</evidence>
<dbReference type="GO" id="GO:0006282">
    <property type="term" value="P:regulation of DNA repair"/>
    <property type="evidence" value="ECO:0007669"/>
    <property type="project" value="UniProtKB-UniRule"/>
</dbReference>
<dbReference type="InterPro" id="IPR036388">
    <property type="entry name" value="WH-like_DNA-bd_sf"/>
</dbReference>
<proteinExistence type="inferred from homology"/>
<organism evidence="10 11">
    <name type="scientific">Jeotgalibaca porci</name>
    <dbReference type="NCBI Taxonomy" id="1868793"/>
    <lineage>
        <taxon>Bacteria</taxon>
        <taxon>Bacillati</taxon>
        <taxon>Bacillota</taxon>
        <taxon>Bacilli</taxon>
        <taxon>Lactobacillales</taxon>
        <taxon>Carnobacteriaceae</taxon>
        <taxon>Jeotgalibaca</taxon>
    </lineage>
</organism>
<evidence type="ECO:0000256" key="6">
    <source>
        <dbReference type="HAMAP-Rule" id="MF_01114"/>
    </source>
</evidence>
<keyword evidence="5 6" id="KW-0963">Cytoplasm</keyword>
<dbReference type="NCBIfam" id="NF010733">
    <property type="entry name" value="PRK14135.1"/>
    <property type="match status" value="1"/>
</dbReference>
<evidence type="ECO:0000256" key="4">
    <source>
        <dbReference type="ARBA" id="ARBA00018111"/>
    </source>
</evidence>
<evidence type="ECO:0000259" key="9">
    <source>
        <dbReference type="Pfam" id="PF21982"/>
    </source>
</evidence>
<keyword evidence="11" id="KW-1185">Reference proteome</keyword>
<dbReference type="InterPro" id="IPR053925">
    <property type="entry name" value="RecX_HTH_3rd"/>
</dbReference>
<dbReference type="HAMAP" id="MF_01114">
    <property type="entry name" value="RecX"/>
    <property type="match status" value="1"/>
</dbReference>
<dbReference type="EMBL" id="CP049889">
    <property type="protein sequence ID" value="QIK51184.1"/>
    <property type="molecule type" value="Genomic_DNA"/>
</dbReference>
<sequence length="267" mass="31007">MEITKITVQKKRKDRFNIFVDGAYAFPVSEAVLIKLGLNKGMQLTPERMEEIESENSAYLAYTTAVDYLSYGLRSEKEVRTKLREQEIPEAYIEPALQRLRDQKYIDDLIYGESYTRTMMTINRKGPRVIAQELKQKGLDEPTIMTALDQYPENVQLENALALAEKTLRKQSRVSSREGGQKTRLYLQQKGFDKEIIQQVFEEVETEKSTEDELDALRVQGDKAWIRYARKAEGRALIQKVRASLYQKGFANELINTYIEEKELNDE</sequence>
<name>A0A6G7WFY7_9LACT</name>
<gene>
    <name evidence="6 10" type="primary">recX</name>
    <name evidence="10" type="ORF">G7058_03420</name>
</gene>
<feature type="domain" description="RecX second three-helical" evidence="7">
    <location>
        <begin position="107"/>
        <end position="148"/>
    </location>
</feature>
<dbReference type="InterPro" id="IPR003783">
    <property type="entry name" value="Regulatory_RecX"/>
</dbReference>
<dbReference type="Pfam" id="PF21981">
    <property type="entry name" value="RecX_HTH3"/>
    <property type="match status" value="2"/>
</dbReference>
<accession>A0A6G7WFY7</accession>
<evidence type="ECO:0000259" key="8">
    <source>
        <dbReference type="Pfam" id="PF21981"/>
    </source>
</evidence>
<dbReference type="PANTHER" id="PTHR33602">
    <property type="entry name" value="REGULATORY PROTEIN RECX FAMILY PROTEIN"/>
    <property type="match status" value="1"/>
</dbReference>
<dbReference type="InterPro" id="IPR053924">
    <property type="entry name" value="RecX_HTH_2nd"/>
</dbReference>
<protein>
    <recommendedName>
        <fullName evidence="4 6">Regulatory protein RecX</fullName>
    </recommendedName>
</protein>
<dbReference type="GeneID" id="94552314"/>
<feature type="domain" description="RecX first three-helical" evidence="9">
    <location>
        <begin position="61"/>
        <end position="100"/>
    </location>
</feature>
<dbReference type="KEGG" id="jpo:G7058_03420"/>